<dbReference type="Pfam" id="PF00881">
    <property type="entry name" value="Nitroreductase"/>
    <property type="match status" value="1"/>
</dbReference>
<dbReference type="CDD" id="cd02136">
    <property type="entry name" value="PnbA_NfnB-like"/>
    <property type="match status" value="1"/>
</dbReference>
<sequence length="235" mass="26021">MTDTGIAAADTSLAERTLAQLLDARISCRAYLPTQVPRDVIERILELAQQTPSWCNTQPWQVAITEGEGTERFRSGLAEYVRTHPQESDFEWPREYMGEHKQRRRECAMQLYSSVGIAPGDRAASAEQTMKNFDLFGAPHVAIVTTHEALGTYGAVDCGLYVETFLLAAQSLGVATIPQAAVAGSSRFIHDFFSLDEDRRVVCAISFGYPDTENPVNGFRTCREPVANVAQWVSQ</sequence>
<dbReference type="RefSeq" id="WP_128639264.1">
    <property type="nucleotide sequence ID" value="NZ_CP008947.1"/>
</dbReference>
<keyword evidence="4" id="KW-0288">FMN</keyword>
<evidence type="ECO:0000256" key="1">
    <source>
        <dbReference type="ARBA" id="ARBA00001917"/>
    </source>
</evidence>
<evidence type="ECO:0000259" key="6">
    <source>
        <dbReference type="Pfam" id="PF00881"/>
    </source>
</evidence>
<dbReference type="Proteomes" id="UP000028488">
    <property type="component" value="Chromosome"/>
</dbReference>
<dbReference type="SUPFAM" id="SSF55469">
    <property type="entry name" value="FMN-dependent nitroreductase-like"/>
    <property type="match status" value="1"/>
</dbReference>
<dbReference type="GO" id="GO:0016491">
    <property type="term" value="F:oxidoreductase activity"/>
    <property type="evidence" value="ECO:0007669"/>
    <property type="project" value="UniProtKB-KW"/>
</dbReference>
<comment type="similarity">
    <text evidence="2">Belongs to the nitroreductase family.</text>
</comment>
<dbReference type="PANTHER" id="PTHR43673">
    <property type="entry name" value="NAD(P)H NITROREDUCTASE YDGI-RELATED"/>
    <property type="match status" value="1"/>
</dbReference>
<evidence type="ECO:0000256" key="5">
    <source>
        <dbReference type="ARBA" id="ARBA00023002"/>
    </source>
</evidence>
<feature type="domain" description="Nitroreductase" evidence="6">
    <location>
        <begin position="24"/>
        <end position="209"/>
    </location>
</feature>
<dbReference type="EMBL" id="CP008947">
    <property type="protein sequence ID" value="AII05213.1"/>
    <property type="molecule type" value="Genomic_DNA"/>
</dbReference>
<accession>A0A076EJ49</accession>
<name>A0A076EJ49_RHOOP</name>
<keyword evidence="3" id="KW-0285">Flavoprotein</keyword>
<dbReference type="PANTHER" id="PTHR43673:SF2">
    <property type="entry name" value="NITROREDUCTASE"/>
    <property type="match status" value="1"/>
</dbReference>
<organism evidence="7 8">
    <name type="scientific">Rhodococcus opacus</name>
    <name type="common">Nocardia opaca</name>
    <dbReference type="NCBI Taxonomy" id="37919"/>
    <lineage>
        <taxon>Bacteria</taxon>
        <taxon>Bacillati</taxon>
        <taxon>Actinomycetota</taxon>
        <taxon>Actinomycetes</taxon>
        <taxon>Mycobacteriales</taxon>
        <taxon>Nocardiaceae</taxon>
        <taxon>Rhodococcus</taxon>
    </lineage>
</organism>
<evidence type="ECO:0000256" key="3">
    <source>
        <dbReference type="ARBA" id="ARBA00022630"/>
    </source>
</evidence>
<gene>
    <name evidence="7" type="ORF">EP51_11555</name>
</gene>
<evidence type="ECO:0000256" key="4">
    <source>
        <dbReference type="ARBA" id="ARBA00022643"/>
    </source>
</evidence>
<evidence type="ECO:0000313" key="7">
    <source>
        <dbReference type="EMBL" id="AII05213.1"/>
    </source>
</evidence>
<comment type="cofactor">
    <cofactor evidence="1">
        <name>FMN</name>
        <dbReference type="ChEBI" id="CHEBI:58210"/>
    </cofactor>
</comment>
<evidence type="ECO:0000313" key="8">
    <source>
        <dbReference type="Proteomes" id="UP000028488"/>
    </source>
</evidence>
<dbReference type="eggNOG" id="COG0778">
    <property type="taxonomic scope" value="Bacteria"/>
</dbReference>
<keyword evidence="5" id="KW-0560">Oxidoreductase</keyword>
<reference evidence="7 8" key="1">
    <citation type="submission" date="2014-07" db="EMBL/GenBank/DDBJ databases">
        <title>Genome Sequence of Rhodococcus opacus Strain R7, a Biodegrader of Mono- and Polycyclic Aromatic Hydrocarbons.</title>
        <authorList>
            <person name="Di Gennaro P."/>
            <person name="Zampolli J."/>
            <person name="Presti I."/>
            <person name="Cappelletti M."/>
            <person name="D'Ursi P."/>
            <person name="Orro A."/>
            <person name="Mezzelani A."/>
            <person name="Milanesi L."/>
        </authorList>
    </citation>
    <scope>NUCLEOTIDE SEQUENCE [LARGE SCALE GENOMIC DNA]</scope>
    <source>
        <strain evidence="7 8">R7</strain>
    </source>
</reference>
<proteinExistence type="inferred from homology"/>
<protein>
    <submittedName>
        <fullName evidence="7">Nitroreductase</fullName>
    </submittedName>
</protein>
<dbReference type="InterPro" id="IPR029479">
    <property type="entry name" value="Nitroreductase"/>
</dbReference>
<dbReference type="AlphaFoldDB" id="A0A076EJ49"/>
<dbReference type="Gene3D" id="3.40.109.10">
    <property type="entry name" value="NADH Oxidase"/>
    <property type="match status" value="1"/>
</dbReference>
<dbReference type="InterPro" id="IPR000415">
    <property type="entry name" value="Nitroreductase-like"/>
</dbReference>
<evidence type="ECO:0000256" key="2">
    <source>
        <dbReference type="ARBA" id="ARBA00007118"/>
    </source>
</evidence>